<dbReference type="STRING" id="1777138.AWB77_06550"/>
<dbReference type="Proteomes" id="UP000054903">
    <property type="component" value="Unassembled WGS sequence"/>
</dbReference>
<sequence>MLILSGSHIGYLPAHHAEPFEQRGLIRVLGRTAFGFDVPLHLAMKRGMADQPIVRAFCEDLFDVYGTREVRAESP</sequence>
<dbReference type="EMBL" id="FCNX02000025">
    <property type="protein sequence ID" value="SAL02418.1"/>
    <property type="molecule type" value="Genomic_DNA"/>
</dbReference>
<name>A0A158E6F7_9BURK</name>
<comment type="caution">
    <text evidence="1">The sequence shown here is derived from an EMBL/GenBank/DDBJ whole genome shotgun (WGS) entry which is preliminary data.</text>
</comment>
<accession>A0A158E6F7</accession>
<protein>
    <submittedName>
        <fullName evidence="1">LysR family transcriptional regulator</fullName>
    </submittedName>
</protein>
<gene>
    <name evidence="1" type="ORF">AWB77_06550</name>
</gene>
<proteinExistence type="predicted"/>
<evidence type="ECO:0000313" key="2">
    <source>
        <dbReference type="Proteomes" id="UP000054903"/>
    </source>
</evidence>
<reference evidence="1" key="1">
    <citation type="submission" date="2016-01" db="EMBL/GenBank/DDBJ databases">
        <authorList>
            <person name="Peeters C."/>
        </authorList>
    </citation>
    <scope>NUCLEOTIDE SEQUENCE</scope>
    <source>
        <strain evidence="1">LMG 29320</strain>
    </source>
</reference>
<keyword evidence="2" id="KW-1185">Reference proteome</keyword>
<dbReference type="AlphaFoldDB" id="A0A158E6F7"/>
<organism evidence="1 2">
    <name type="scientific">Caballeronia fortuita</name>
    <dbReference type="NCBI Taxonomy" id="1777138"/>
    <lineage>
        <taxon>Bacteria</taxon>
        <taxon>Pseudomonadati</taxon>
        <taxon>Pseudomonadota</taxon>
        <taxon>Betaproteobacteria</taxon>
        <taxon>Burkholderiales</taxon>
        <taxon>Burkholderiaceae</taxon>
        <taxon>Caballeronia</taxon>
    </lineage>
</organism>
<evidence type="ECO:0000313" key="1">
    <source>
        <dbReference type="EMBL" id="SAL02418.1"/>
    </source>
</evidence>
<dbReference type="SUPFAM" id="SSF53850">
    <property type="entry name" value="Periplasmic binding protein-like II"/>
    <property type="match status" value="1"/>
</dbReference>